<dbReference type="STRING" id="637679.GCA_001550055_02595"/>
<dbReference type="SUPFAM" id="SSF47226">
    <property type="entry name" value="Histidine-containing phosphotransfer domain, HPT domain"/>
    <property type="match status" value="1"/>
</dbReference>
<proteinExistence type="predicted"/>
<dbReference type="Gene3D" id="1.20.120.160">
    <property type="entry name" value="HPT domain"/>
    <property type="match status" value="1"/>
</dbReference>
<dbReference type="GO" id="GO:0000160">
    <property type="term" value="P:phosphorelay signal transduction system"/>
    <property type="evidence" value="ECO:0007669"/>
    <property type="project" value="InterPro"/>
</dbReference>
<dbReference type="InterPro" id="IPR036641">
    <property type="entry name" value="HPT_dom_sf"/>
</dbReference>
<reference evidence="1 2" key="1">
    <citation type="submission" date="2016-10" db="EMBL/GenBank/DDBJ databases">
        <authorList>
            <person name="de Groot N.N."/>
        </authorList>
    </citation>
    <scope>NUCLEOTIDE SEQUENCE [LARGE SCALE GENOMIC DNA]</scope>
    <source>
        <strain evidence="1 2">CGMCC 1.9109</strain>
    </source>
</reference>
<dbReference type="EMBL" id="FNAK01000002">
    <property type="protein sequence ID" value="SDD57895.1"/>
    <property type="molecule type" value="Genomic_DNA"/>
</dbReference>
<evidence type="ECO:0000313" key="2">
    <source>
        <dbReference type="Proteomes" id="UP000183685"/>
    </source>
</evidence>
<keyword evidence="2" id="KW-1185">Reference proteome</keyword>
<evidence type="ECO:0000313" key="1">
    <source>
        <dbReference type="EMBL" id="SDD57895.1"/>
    </source>
</evidence>
<dbReference type="OrthoDB" id="9786548at2"/>
<gene>
    <name evidence="1" type="ORF">SAMN04488071_0880</name>
</gene>
<organism evidence="1 2">
    <name type="scientific">Kordiimonas lacus</name>
    <dbReference type="NCBI Taxonomy" id="637679"/>
    <lineage>
        <taxon>Bacteria</taxon>
        <taxon>Pseudomonadati</taxon>
        <taxon>Pseudomonadota</taxon>
        <taxon>Alphaproteobacteria</taxon>
        <taxon>Kordiimonadales</taxon>
        <taxon>Kordiimonadaceae</taxon>
        <taxon>Kordiimonas</taxon>
    </lineage>
</organism>
<dbReference type="RefSeq" id="WP_068305724.1">
    <property type="nucleotide sequence ID" value="NZ_DAIOMO010000001.1"/>
</dbReference>
<dbReference type="AlphaFoldDB" id="A0A1G6VYN2"/>
<sequence length="165" mass="18337">MDKKKVIVRFYRFKNRLKEKTAGLAPGKVSISPEALEAAEAALEKMAEDYPDWVSGLIVKLQEQHGRCVDSPEKRRESLEAINHIAHDMKGQGGTFGYPLITTIADSLYGFSYSRDEITDNQVELIKAHLDAMRAVIRGRVSGSGGEIGEKLIEGLNQAITKYDK</sequence>
<dbReference type="Proteomes" id="UP000183685">
    <property type="component" value="Unassembled WGS sequence"/>
</dbReference>
<name>A0A1G6VYN2_9PROT</name>
<protein>
    <submittedName>
        <fullName evidence="1">Hpt domain-containing protein</fullName>
    </submittedName>
</protein>
<accession>A0A1G6VYN2</accession>